<evidence type="ECO:0000256" key="2">
    <source>
        <dbReference type="ARBA" id="ARBA00007977"/>
    </source>
</evidence>
<feature type="transmembrane region" description="Helical" evidence="7">
    <location>
        <begin position="48"/>
        <end position="64"/>
    </location>
</feature>
<sequence>MTQAAAKLLSIPFVQTLHARAQELFPGIAVSVIVAASAKFLSEHYDTPAMLLALLLGIAVSFLGEEGKTVPGVAFSARSLLRLGVALLGVRVSMMVLAGLGLPLIALTIGGVVATIGFGLLVARFFGHQWRFALLTAGSVAICGASAAMAIGAILPRDGRSEERLIFTVMGVTVLSTIAMIAYPILSNYLEFNHIQAGVFLGGTIHDVAQVVGAGFSISEETGDTATLVKLIRVSMLAPVVLVASLLIRAYVSEKSDGKQPPLLPGFVIAFIVLAGLNSFGVIPEALANTLSDASRWLLLIAIAAVGMKSNLKQVLSVGAAAIALIVIETLFIAGFILTGISLLT</sequence>
<comment type="subcellular location">
    <subcellularLocation>
        <location evidence="1">Cell membrane</location>
        <topology evidence="1">Multi-pass membrane protein</topology>
    </subcellularLocation>
</comment>
<name>A0A0P1G3S4_9RHOB</name>
<protein>
    <recommendedName>
        <fullName evidence="10">Sulfate exporter family transporter</fullName>
    </recommendedName>
</protein>
<accession>A0A0P1G3S4</accession>
<feature type="transmembrane region" description="Helical" evidence="7">
    <location>
        <begin position="70"/>
        <end position="90"/>
    </location>
</feature>
<dbReference type="Proteomes" id="UP000052022">
    <property type="component" value="Unassembled WGS sequence"/>
</dbReference>
<evidence type="ECO:0008006" key="10">
    <source>
        <dbReference type="Google" id="ProtNLM"/>
    </source>
</evidence>
<dbReference type="PANTHER" id="PTHR30106:SF2">
    <property type="entry name" value="UPF0324 INNER MEMBRANE PROTEIN YEIH"/>
    <property type="match status" value="1"/>
</dbReference>
<feature type="transmembrane region" description="Helical" evidence="7">
    <location>
        <begin position="24"/>
        <end position="41"/>
    </location>
</feature>
<feature type="transmembrane region" description="Helical" evidence="7">
    <location>
        <begin position="165"/>
        <end position="186"/>
    </location>
</feature>
<feature type="transmembrane region" description="Helical" evidence="7">
    <location>
        <begin position="264"/>
        <end position="283"/>
    </location>
</feature>
<keyword evidence="3" id="KW-1003">Cell membrane</keyword>
<dbReference type="GO" id="GO:0005886">
    <property type="term" value="C:plasma membrane"/>
    <property type="evidence" value="ECO:0007669"/>
    <property type="project" value="UniProtKB-SubCell"/>
</dbReference>
<evidence type="ECO:0000256" key="5">
    <source>
        <dbReference type="ARBA" id="ARBA00022989"/>
    </source>
</evidence>
<evidence type="ECO:0000256" key="7">
    <source>
        <dbReference type="SAM" id="Phobius"/>
    </source>
</evidence>
<keyword evidence="6 7" id="KW-0472">Membrane</keyword>
<organism evidence="8 9">
    <name type="scientific">Tritonibacter multivorans</name>
    <dbReference type="NCBI Taxonomy" id="928856"/>
    <lineage>
        <taxon>Bacteria</taxon>
        <taxon>Pseudomonadati</taxon>
        <taxon>Pseudomonadota</taxon>
        <taxon>Alphaproteobacteria</taxon>
        <taxon>Rhodobacterales</taxon>
        <taxon>Paracoccaceae</taxon>
        <taxon>Tritonibacter</taxon>
    </lineage>
</organism>
<evidence type="ECO:0000256" key="3">
    <source>
        <dbReference type="ARBA" id="ARBA00022475"/>
    </source>
</evidence>
<dbReference type="PANTHER" id="PTHR30106">
    <property type="entry name" value="INNER MEMBRANE PROTEIN YEIH-RELATED"/>
    <property type="match status" value="1"/>
</dbReference>
<feature type="transmembrane region" description="Helical" evidence="7">
    <location>
        <begin position="319"/>
        <end position="344"/>
    </location>
</feature>
<dbReference type="InterPro" id="IPR018383">
    <property type="entry name" value="UPF0324_pro"/>
</dbReference>
<feature type="transmembrane region" description="Helical" evidence="7">
    <location>
        <begin position="231"/>
        <end position="252"/>
    </location>
</feature>
<reference evidence="8 9" key="1">
    <citation type="submission" date="2015-09" db="EMBL/GenBank/DDBJ databases">
        <authorList>
            <consortium name="Swine Surveillance"/>
        </authorList>
    </citation>
    <scope>NUCLEOTIDE SEQUENCE [LARGE SCALE GENOMIC DNA]</scope>
    <source>
        <strain evidence="8 9">CECT 7557</strain>
    </source>
</reference>
<keyword evidence="5 7" id="KW-1133">Transmembrane helix</keyword>
<gene>
    <name evidence="8" type="ORF">TRM7557_00919</name>
</gene>
<keyword evidence="9" id="KW-1185">Reference proteome</keyword>
<evidence type="ECO:0000313" key="9">
    <source>
        <dbReference type="Proteomes" id="UP000052022"/>
    </source>
</evidence>
<dbReference type="AlphaFoldDB" id="A0A0P1G3S4"/>
<proteinExistence type="inferred from homology"/>
<comment type="similarity">
    <text evidence="2">Belongs to the UPF0324 family.</text>
</comment>
<evidence type="ECO:0000256" key="4">
    <source>
        <dbReference type="ARBA" id="ARBA00022692"/>
    </source>
</evidence>
<evidence type="ECO:0000256" key="1">
    <source>
        <dbReference type="ARBA" id="ARBA00004651"/>
    </source>
</evidence>
<feature type="transmembrane region" description="Helical" evidence="7">
    <location>
        <begin position="132"/>
        <end position="153"/>
    </location>
</feature>
<keyword evidence="4 7" id="KW-0812">Transmembrane</keyword>
<evidence type="ECO:0000256" key="6">
    <source>
        <dbReference type="ARBA" id="ARBA00023136"/>
    </source>
</evidence>
<dbReference type="STRING" id="928856.SAMN04488049_1128"/>
<dbReference type="EMBL" id="CYSD01000014">
    <property type="protein sequence ID" value="CUH76479.1"/>
    <property type="molecule type" value="Genomic_DNA"/>
</dbReference>
<evidence type="ECO:0000313" key="8">
    <source>
        <dbReference type="EMBL" id="CUH76479.1"/>
    </source>
</evidence>
<feature type="transmembrane region" description="Helical" evidence="7">
    <location>
        <begin position="102"/>
        <end position="126"/>
    </location>
</feature>
<dbReference type="Pfam" id="PF03601">
    <property type="entry name" value="Cons_hypoth698"/>
    <property type="match status" value="1"/>
</dbReference>